<feature type="chain" id="PRO_5042028404" description="Secreted protein" evidence="1">
    <location>
        <begin position="19"/>
        <end position="113"/>
    </location>
</feature>
<reference evidence="2" key="2">
    <citation type="submission" date="2023-06" db="EMBL/GenBank/DDBJ databases">
        <authorList>
            <consortium name="Lawrence Berkeley National Laboratory"/>
            <person name="Haridas S."/>
            <person name="Hensen N."/>
            <person name="Bonometti L."/>
            <person name="Westerberg I."/>
            <person name="Brannstrom I.O."/>
            <person name="Guillou S."/>
            <person name="Cros-Aarteil S."/>
            <person name="Calhoun S."/>
            <person name="Kuo A."/>
            <person name="Mondo S."/>
            <person name="Pangilinan J."/>
            <person name="Riley R."/>
            <person name="Labutti K."/>
            <person name="Andreopoulos B."/>
            <person name="Lipzen A."/>
            <person name="Chen C."/>
            <person name="Yanf M."/>
            <person name="Daum C."/>
            <person name="Ng V."/>
            <person name="Clum A."/>
            <person name="Steindorff A."/>
            <person name="Ohm R."/>
            <person name="Martin F."/>
            <person name="Silar P."/>
            <person name="Natvig D."/>
            <person name="Lalanne C."/>
            <person name="Gautier V."/>
            <person name="Ament-Velasquez S.L."/>
            <person name="Kruys A."/>
            <person name="Hutchinson M.I."/>
            <person name="Powell A.J."/>
            <person name="Barry K."/>
            <person name="Miller A.N."/>
            <person name="Grigoriev I.V."/>
            <person name="Debuchy R."/>
            <person name="Gladieux P."/>
            <person name="Thoren M.H."/>
            <person name="Johannesson H."/>
        </authorList>
    </citation>
    <scope>NUCLEOTIDE SEQUENCE</scope>
    <source>
        <strain evidence="2">SMH4131-1</strain>
    </source>
</reference>
<accession>A0AAE0J5Q3</accession>
<feature type="signal peptide" evidence="1">
    <location>
        <begin position="1"/>
        <end position="18"/>
    </location>
</feature>
<protein>
    <recommendedName>
        <fullName evidence="4">Secreted protein</fullName>
    </recommendedName>
</protein>
<dbReference type="AlphaFoldDB" id="A0AAE0J5Q3"/>
<proteinExistence type="predicted"/>
<evidence type="ECO:0000256" key="1">
    <source>
        <dbReference type="SAM" id="SignalP"/>
    </source>
</evidence>
<organism evidence="2 3">
    <name type="scientific">Cercophora scortea</name>
    <dbReference type="NCBI Taxonomy" id="314031"/>
    <lineage>
        <taxon>Eukaryota</taxon>
        <taxon>Fungi</taxon>
        <taxon>Dikarya</taxon>
        <taxon>Ascomycota</taxon>
        <taxon>Pezizomycotina</taxon>
        <taxon>Sordariomycetes</taxon>
        <taxon>Sordariomycetidae</taxon>
        <taxon>Sordariales</taxon>
        <taxon>Lasiosphaeriaceae</taxon>
        <taxon>Cercophora</taxon>
    </lineage>
</organism>
<keyword evidence="1" id="KW-0732">Signal</keyword>
<gene>
    <name evidence="2" type="ORF">B0T19DRAFT_412533</name>
</gene>
<dbReference type="EMBL" id="JAUEPO010000001">
    <property type="protein sequence ID" value="KAK3337418.1"/>
    <property type="molecule type" value="Genomic_DNA"/>
</dbReference>
<reference evidence="2" key="1">
    <citation type="journal article" date="2023" name="Mol. Phylogenet. Evol.">
        <title>Genome-scale phylogeny and comparative genomics of the fungal order Sordariales.</title>
        <authorList>
            <person name="Hensen N."/>
            <person name="Bonometti L."/>
            <person name="Westerberg I."/>
            <person name="Brannstrom I.O."/>
            <person name="Guillou S."/>
            <person name="Cros-Aarteil S."/>
            <person name="Calhoun S."/>
            <person name="Haridas S."/>
            <person name="Kuo A."/>
            <person name="Mondo S."/>
            <person name="Pangilinan J."/>
            <person name="Riley R."/>
            <person name="LaButti K."/>
            <person name="Andreopoulos B."/>
            <person name="Lipzen A."/>
            <person name="Chen C."/>
            <person name="Yan M."/>
            <person name="Daum C."/>
            <person name="Ng V."/>
            <person name="Clum A."/>
            <person name="Steindorff A."/>
            <person name="Ohm R.A."/>
            <person name="Martin F."/>
            <person name="Silar P."/>
            <person name="Natvig D.O."/>
            <person name="Lalanne C."/>
            <person name="Gautier V."/>
            <person name="Ament-Velasquez S.L."/>
            <person name="Kruys A."/>
            <person name="Hutchinson M.I."/>
            <person name="Powell A.J."/>
            <person name="Barry K."/>
            <person name="Miller A.N."/>
            <person name="Grigoriev I.V."/>
            <person name="Debuchy R."/>
            <person name="Gladieux P."/>
            <person name="Hiltunen Thoren M."/>
            <person name="Johannesson H."/>
        </authorList>
    </citation>
    <scope>NUCLEOTIDE SEQUENCE</scope>
    <source>
        <strain evidence="2">SMH4131-1</strain>
    </source>
</reference>
<sequence>MIAAWTFHLGACLHCSLPLPVLCPLSRRPMQSLKGHADADPNQAPWLGGAATASWLSEERLCGGMERRIYGWAVEACPPCRSLAPVAFGTQGESDECPACAIISDFQRSMRFC</sequence>
<evidence type="ECO:0000313" key="2">
    <source>
        <dbReference type="EMBL" id="KAK3337418.1"/>
    </source>
</evidence>
<keyword evidence="3" id="KW-1185">Reference proteome</keyword>
<comment type="caution">
    <text evidence="2">The sequence shown here is derived from an EMBL/GenBank/DDBJ whole genome shotgun (WGS) entry which is preliminary data.</text>
</comment>
<name>A0AAE0J5Q3_9PEZI</name>
<dbReference type="Proteomes" id="UP001286456">
    <property type="component" value="Unassembled WGS sequence"/>
</dbReference>
<evidence type="ECO:0000313" key="3">
    <source>
        <dbReference type="Proteomes" id="UP001286456"/>
    </source>
</evidence>
<evidence type="ECO:0008006" key="4">
    <source>
        <dbReference type="Google" id="ProtNLM"/>
    </source>
</evidence>